<dbReference type="PROSITE" id="PS50885">
    <property type="entry name" value="HAMP"/>
    <property type="match status" value="1"/>
</dbReference>
<comment type="subcellular location">
    <subcellularLocation>
        <location evidence="1">Cell membrane</location>
    </subcellularLocation>
</comment>
<dbReference type="GO" id="GO:0006935">
    <property type="term" value="P:chemotaxis"/>
    <property type="evidence" value="ECO:0007669"/>
    <property type="project" value="InterPro"/>
</dbReference>
<evidence type="ECO:0000256" key="6">
    <source>
        <dbReference type="PROSITE-ProRule" id="PRU00284"/>
    </source>
</evidence>
<protein>
    <submittedName>
        <fullName evidence="10">Methyl-accepting chemotaxis protein</fullName>
    </submittedName>
</protein>
<dbReference type="GO" id="GO:0004888">
    <property type="term" value="F:transmembrane signaling receptor activity"/>
    <property type="evidence" value="ECO:0007669"/>
    <property type="project" value="InterPro"/>
</dbReference>
<dbReference type="Gene3D" id="6.10.340.10">
    <property type="match status" value="1"/>
</dbReference>
<dbReference type="OrthoDB" id="9804712at2"/>
<reference evidence="10 11" key="1">
    <citation type="submission" date="2016-12" db="EMBL/GenBank/DDBJ databases">
        <title>Domibacillus sp. SAB 38T whole genome sequencing.</title>
        <authorList>
            <person name="Verma A."/>
            <person name="Ojha A.K."/>
            <person name="Krishnamurthi S."/>
        </authorList>
    </citation>
    <scope>NUCLEOTIDE SEQUENCE [LARGE SCALE GENOMIC DNA]</scope>
    <source>
        <strain evidence="10 11">SAB 38</strain>
    </source>
</reference>
<keyword evidence="11" id="KW-1185">Reference proteome</keyword>
<dbReference type="InterPro" id="IPR004089">
    <property type="entry name" value="MCPsignal_dom"/>
</dbReference>
<evidence type="ECO:0000256" key="3">
    <source>
        <dbReference type="ARBA" id="ARBA00023136"/>
    </source>
</evidence>
<sequence>MNSLQWRNIRIGLKYSVIFIVMAVTFLMSIFITYHYLTNSSNQMEETKTKNDVSIYAGDLVTSYDEKYLLIPEYILLSDEGMLTNYLEASKEFVETAKKMKPHLTEEQLPIFNKMIENNDELDQYFFSTVVPNVQNINKNEFQKLQQSAGELKNETVQLGEQLKESAIGSSKQAIDSVQSDLKKTMVILVASTAIAILISFVLLIVISRPISKNLKKIVLKSEEIASGHLNTELLDYEGKDEIGQLSTSINHMSQSLRTMISEVSSLSAEVDHQSAMLFSSSEEVKIGSEQVSSTIEDMAQGASSQADNAAAISQNTKEFSTDIVKAGGHSKELVLFSDQVLEASISGHSQMTESMAQMNRIHTVMDASLSKIKSLEAKTHSITDIVGVIKSIADQTNLLALNASIESARAGDAGKGFAVVAAEVKKLSEEVARSVGNITDIVFSIKTETAEISGELNNGYTEVSKGSENMELTGQNFASIKERVEEMADKVNDISSVFDTIERSSKEINESVEQIAAISEESAAGSEEISATVLEQAQSVDTISQSAKKLTGMVEQMNAMIQKFKL</sequence>
<dbReference type="RefSeq" id="WP_076766363.1">
    <property type="nucleotide sequence ID" value="NZ_MSFI01000019.1"/>
</dbReference>
<dbReference type="Pfam" id="PF00015">
    <property type="entry name" value="MCPsignal"/>
    <property type="match status" value="1"/>
</dbReference>
<comment type="similarity">
    <text evidence="5">Belongs to the methyl-accepting chemotaxis (MCP) protein family.</text>
</comment>
<keyword evidence="4 6" id="KW-0807">Transducer</keyword>
<proteinExistence type="inferred from homology"/>
<dbReference type="EMBL" id="MSFI01000019">
    <property type="protein sequence ID" value="OMP66654.1"/>
    <property type="molecule type" value="Genomic_DNA"/>
</dbReference>
<dbReference type="Pfam" id="PF00672">
    <property type="entry name" value="HAMP"/>
    <property type="match status" value="1"/>
</dbReference>
<feature type="domain" description="HAMP" evidence="9">
    <location>
        <begin position="209"/>
        <end position="262"/>
    </location>
</feature>
<dbReference type="CDD" id="cd06225">
    <property type="entry name" value="HAMP"/>
    <property type="match status" value="1"/>
</dbReference>
<dbReference type="AlphaFoldDB" id="A0A1V2A744"/>
<keyword evidence="2" id="KW-1003">Cell membrane</keyword>
<organism evidence="10 11">
    <name type="scientific">Domibacillus epiphyticus</name>
    <dbReference type="NCBI Taxonomy" id="1714355"/>
    <lineage>
        <taxon>Bacteria</taxon>
        <taxon>Bacillati</taxon>
        <taxon>Bacillota</taxon>
        <taxon>Bacilli</taxon>
        <taxon>Bacillales</taxon>
        <taxon>Bacillaceae</taxon>
        <taxon>Domibacillus</taxon>
    </lineage>
</organism>
<dbReference type="InterPro" id="IPR003660">
    <property type="entry name" value="HAMP_dom"/>
</dbReference>
<evidence type="ECO:0000313" key="11">
    <source>
        <dbReference type="Proteomes" id="UP000188613"/>
    </source>
</evidence>
<dbReference type="SMART" id="SM00304">
    <property type="entry name" value="HAMP"/>
    <property type="match status" value="1"/>
</dbReference>
<dbReference type="Gene3D" id="1.10.287.950">
    <property type="entry name" value="Methyl-accepting chemotaxis protein"/>
    <property type="match status" value="1"/>
</dbReference>
<dbReference type="PROSITE" id="PS50111">
    <property type="entry name" value="CHEMOTAXIS_TRANSDUC_2"/>
    <property type="match status" value="1"/>
</dbReference>
<evidence type="ECO:0000256" key="4">
    <source>
        <dbReference type="ARBA" id="ARBA00023224"/>
    </source>
</evidence>
<evidence type="ECO:0000259" key="9">
    <source>
        <dbReference type="PROSITE" id="PS50885"/>
    </source>
</evidence>
<keyword evidence="7" id="KW-0812">Transmembrane</keyword>
<feature type="domain" description="Methyl-accepting transducer" evidence="8">
    <location>
        <begin position="281"/>
        <end position="531"/>
    </location>
</feature>
<evidence type="ECO:0000256" key="7">
    <source>
        <dbReference type="SAM" id="Phobius"/>
    </source>
</evidence>
<feature type="transmembrane region" description="Helical" evidence="7">
    <location>
        <begin position="12"/>
        <end position="37"/>
    </location>
</feature>
<dbReference type="GO" id="GO:0007165">
    <property type="term" value="P:signal transduction"/>
    <property type="evidence" value="ECO:0007669"/>
    <property type="project" value="UniProtKB-KW"/>
</dbReference>
<evidence type="ECO:0000256" key="5">
    <source>
        <dbReference type="ARBA" id="ARBA00029447"/>
    </source>
</evidence>
<evidence type="ECO:0000259" key="8">
    <source>
        <dbReference type="PROSITE" id="PS50111"/>
    </source>
</evidence>
<keyword evidence="7" id="KW-1133">Transmembrane helix</keyword>
<name>A0A1V2A744_9BACI</name>
<gene>
    <name evidence="10" type="ORF">BTO28_11465</name>
</gene>
<dbReference type="PANTHER" id="PTHR32089:SF112">
    <property type="entry name" value="LYSOZYME-LIKE PROTEIN-RELATED"/>
    <property type="match status" value="1"/>
</dbReference>
<feature type="transmembrane region" description="Helical" evidence="7">
    <location>
        <begin position="186"/>
        <end position="207"/>
    </location>
</feature>
<comment type="caution">
    <text evidence="10">The sequence shown here is derived from an EMBL/GenBank/DDBJ whole genome shotgun (WGS) entry which is preliminary data.</text>
</comment>
<dbReference type="SMART" id="SM00283">
    <property type="entry name" value="MA"/>
    <property type="match status" value="1"/>
</dbReference>
<dbReference type="Proteomes" id="UP000188613">
    <property type="component" value="Unassembled WGS sequence"/>
</dbReference>
<evidence type="ECO:0000313" key="10">
    <source>
        <dbReference type="EMBL" id="OMP66654.1"/>
    </source>
</evidence>
<dbReference type="SUPFAM" id="SSF58104">
    <property type="entry name" value="Methyl-accepting chemotaxis protein (MCP) signaling domain"/>
    <property type="match status" value="1"/>
</dbReference>
<dbReference type="PRINTS" id="PR00260">
    <property type="entry name" value="CHEMTRNSDUCR"/>
</dbReference>
<dbReference type="STRING" id="1714355.BTO28_11465"/>
<keyword evidence="3 7" id="KW-0472">Membrane</keyword>
<dbReference type="PANTHER" id="PTHR32089">
    <property type="entry name" value="METHYL-ACCEPTING CHEMOTAXIS PROTEIN MCPB"/>
    <property type="match status" value="1"/>
</dbReference>
<evidence type="ECO:0000256" key="1">
    <source>
        <dbReference type="ARBA" id="ARBA00004236"/>
    </source>
</evidence>
<evidence type="ECO:0000256" key="2">
    <source>
        <dbReference type="ARBA" id="ARBA00022475"/>
    </source>
</evidence>
<accession>A0A1V2A744</accession>
<dbReference type="InterPro" id="IPR004090">
    <property type="entry name" value="Chemotax_Me-accpt_rcpt"/>
</dbReference>
<dbReference type="GO" id="GO:0005886">
    <property type="term" value="C:plasma membrane"/>
    <property type="evidence" value="ECO:0007669"/>
    <property type="project" value="UniProtKB-SubCell"/>
</dbReference>